<dbReference type="Gene3D" id="3.30.70.2740">
    <property type="match status" value="1"/>
</dbReference>
<reference evidence="9 10" key="1">
    <citation type="journal article" date="2014" name="Nat. Commun.">
        <title>Physiological and genomic features of highly alkaliphilic hydrogen-utilizing Betaproteobacteria from a continental serpentinizing site.</title>
        <authorList>
            <person name="Suzuki S."/>
            <person name="Kuenen J.G."/>
            <person name="Schipper K."/>
            <person name="van der Velde S."/>
            <person name="Ishii S."/>
            <person name="Wu A."/>
            <person name="Sorokin D.Y."/>
            <person name="Tenney A."/>
            <person name="Meng X.Y."/>
            <person name="Morrill P.L."/>
            <person name="Kamagata Y."/>
            <person name="Muyzer G."/>
            <person name="Nealson K.H."/>
        </authorList>
    </citation>
    <scope>NUCLEOTIDE SEQUENCE [LARGE SCALE GENOMIC DNA]</scope>
    <source>
        <strain evidence="9 10">A1</strain>
    </source>
</reference>
<evidence type="ECO:0000259" key="8">
    <source>
        <dbReference type="PROSITE" id="PS51387"/>
    </source>
</evidence>
<dbReference type="Pfam" id="PF02913">
    <property type="entry name" value="FAD-oxidase_C"/>
    <property type="match status" value="1"/>
</dbReference>
<dbReference type="InterPro" id="IPR036318">
    <property type="entry name" value="FAD-bd_PCMH-like_sf"/>
</dbReference>
<dbReference type="Proteomes" id="UP000067461">
    <property type="component" value="Chromosome"/>
</dbReference>
<name>A0A060NR58_9BURK</name>
<keyword evidence="4" id="KW-0274">FAD</keyword>
<keyword evidence="6" id="KW-0560">Oxidoreductase</keyword>
<dbReference type="FunFam" id="3.30.465.10:FF:000016">
    <property type="entry name" value="probable D-lactate dehydrogenase, mitochondrial"/>
    <property type="match status" value="1"/>
</dbReference>
<protein>
    <recommendedName>
        <fullName evidence="7">D-lactate dehydrogenase (cytochrome)</fullName>
        <ecNumber evidence="7">1.1.2.4</ecNumber>
    </recommendedName>
</protein>
<dbReference type="Gene3D" id="1.10.45.10">
    <property type="entry name" value="Vanillyl-alcohol Oxidase, Chain A, domain 4"/>
    <property type="match status" value="1"/>
</dbReference>
<evidence type="ECO:0000256" key="7">
    <source>
        <dbReference type="ARBA" id="ARBA00038897"/>
    </source>
</evidence>
<evidence type="ECO:0000313" key="9">
    <source>
        <dbReference type="EMBL" id="BAO82033.1"/>
    </source>
</evidence>
<dbReference type="GO" id="GO:1903457">
    <property type="term" value="P:lactate catabolic process"/>
    <property type="evidence" value="ECO:0007669"/>
    <property type="project" value="TreeGrafter"/>
</dbReference>
<sequence>MNTISEQPATASPAALNTSPLPPAFLAALQQRFGPGQCSTALAQREQHGRDESAYVGVPPPDAVVYAESTADVADAVRLCAQHRVPLIPFGAGSSLEGQLLAVQGGISLDLMRMNRVLALHPEDLSATVQPGVTRMQLNAALREQGLFFPIDPGADASLGGMAATRASGTNAVRYGTLRDNVLALEVVNAHGEVLRTGSRARKSSAGYDLTRLFVGSEGTLGVITELTLRLYPLPQAVVAAICGFPSIEAAVRSTIATIQYGVPIARCELLDAATVRAVNAHAKLGLREQPLLLMEFHGSPAAVREQTEQVQEICHEHGGADFEWADTPEQRSRLWAARHQAYFAALQTRPGCRAITTDACVPISRLADCLLASVADAEASGLPYFLVGHVGDGNFHFGYLIDPHSAAERAVAEGLNQRLVSRALALDGTCSGEHGVGLHKIDFLRQEAGPVALDAMRSLKQALDPHGIFNPGKIFL</sequence>
<comment type="similarity">
    <text evidence="2">Belongs to the FAD-binding oxidoreductase/transferase type 4 family.</text>
</comment>
<dbReference type="InterPro" id="IPR016169">
    <property type="entry name" value="FAD-bd_PCMH_sub2"/>
</dbReference>
<dbReference type="FunFam" id="1.10.45.10:FF:000001">
    <property type="entry name" value="D-lactate dehydrogenase mitochondrial"/>
    <property type="match status" value="1"/>
</dbReference>
<dbReference type="InterPro" id="IPR016166">
    <property type="entry name" value="FAD-bd_PCMH"/>
</dbReference>
<dbReference type="GO" id="GO:0071949">
    <property type="term" value="F:FAD binding"/>
    <property type="evidence" value="ECO:0007669"/>
    <property type="project" value="InterPro"/>
</dbReference>
<comment type="cofactor">
    <cofactor evidence="1">
        <name>FAD</name>
        <dbReference type="ChEBI" id="CHEBI:57692"/>
    </cofactor>
</comment>
<dbReference type="RefSeq" id="WP_045532713.1">
    <property type="nucleotide sequence ID" value="NZ_AP014568.1"/>
</dbReference>
<evidence type="ECO:0000256" key="5">
    <source>
        <dbReference type="ARBA" id="ARBA00022946"/>
    </source>
</evidence>
<dbReference type="SUPFAM" id="SSF55103">
    <property type="entry name" value="FAD-linked oxidases, C-terminal domain"/>
    <property type="match status" value="1"/>
</dbReference>
<dbReference type="InterPro" id="IPR016171">
    <property type="entry name" value="Vanillyl_alc_oxidase_C-sub2"/>
</dbReference>
<dbReference type="EMBL" id="AP014568">
    <property type="protein sequence ID" value="BAO82033.1"/>
    <property type="molecule type" value="Genomic_DNA"/>
</dbReference>
<dbReference type="Pfam" id="PF01565">
    <property type="entry name" value="FAD_binding_4"/>
    <property type="match status" value="1"/>
</dbReference>
<dbReference type="GO" id="GO:0008720">
    <property type="term" value="F:D-lactate dehydrogenase (NAD+) activity"/>
    <property type="evidence" value="ECO:0007669"/>
    <property type="project" value="TreeGrafter"/>
</dbReference>
<dbReference type="OrthoDB" id="8522822at2"/>
<accession>A0A060NR58</accession>
<evidence type="ECO:0000313" key="10">
    <source>
        <dbReference type="Proteomes" id="UP000067461"/>
    </source>
</evidence>
<dbReference type="PANTHER" id="PTHR11748">
    <property type="entry name" value="D-LACTATE DEHYDROGENASE"/>
    <property type="match status" value="1"/>
</dbReference>
<dbReference type="PANTHER" id="PTHR11748:SF111">
    <property type="entry name" value="D-LACTATE DEHYDROGENASE, MITOCHONDRIAL-RELATED"/>
    <property type="match status" value="1"/>
</dbReference>
<dbReference type="STRING" id="1458425.SRAA_2179"/>
<dbReference type="Gene3D" id="3.30.465.10">
    <property type="match status" value="1"/>
</dbReference>
<evidence type="ECO:0000256" key="2">
    <source>
        <dbReference type="ARBA" id="ARBA00008000"/>
    </source>
</evidence>
<evidence type="ECO:0000256" key="1">
    <source>
        <dbReference type="ARBA" id="ARBA00001974"/>
    </source>
</evidence>
<dbReference type="InterPro" id="IPR016164">
    <property type="entry name" value="FAD-linked_Oxase-like_C"/>
</dbReference>
<evidence type="ECO:0000256" key="4">
    <source>
        <dbReference type="ARBA" id="ARBA00022827"/>
    </source>
</evidence>
<evidence type="ECO:0000256" key="3">
    <source>
        <dbReference type="ARBA" id="ARBA00022630"/>
    </source>
</evidence>
<keyword evidence="3" id="KW-0285">Flavoprotein</keyword>
<organism evidence="9 10">
    <name type="scientific">Serpentinimonas raichei</name>
    <dbReference type="NCBI Taxonomy" id="1458425"/>
    <lineage>
        <taxon>Bacteria</taxon>
        <taxon>Pseudomonadati</taxon>
        <taxon>Pseudomonadota</taxon>
        <taxon>Betaproteobacteria</taxon>
        <taxon>Burkholderiales</taxon>
        <taxon>Comamonadaceae</taxon>
        <taxon>Serpentinimonas</taxon>
    </lineage>
</organism>
<keyword evidence="5" id="KW-0809">Transit peptide</keyword>
<proteinExistence type="inferred from homology"/>
<dbReference type="FunFam" id="3.30.70.2740:FF:000001">
    <property type="entry name" value="D-lactate dehydrogenase mitochondrial"/>
    <property type="match status" value="1"/>
</dbReference>
<dbReference type="AlphaFoldDB" id="A0A060NR58"/>
<dbReference type="InterPro" id="IPR006094">
    <property type="entry name" value="Oxid_FAD_bind_N"/>
</dbReference>
<feature type="domain" description="FAD-binding PCMH-type" evidence="8">
    <location>
        <begin position="57"/>
        <end position="234"/>
    </location>
</feature>
<dbReference type="PROSITE" id="PS51387">
    <property type="entry name" value="FAD_PCMH"/>
    <property type="match status" value="1"/>
</dbReference>
<gene>
    <name evidence="9" type="primary">dld</name>
    <name evidence="9" type="ORF">SRAA_2179</name>
</gene>
<dbReference type="GO" id="GO:0004458">
    <property type="term" value="F:D-lactate dehydrogenase (cytochrome) activity"/>
    <property type="evidence" value="ECO:0007669"/>
    <property type="project" value="UniProtKB-EC"/>
</dbReference>
<dbReference type="KEGG" id="cbaa:SRAA_2179"/>
<evidence type="ECO:0000256" key="6">
    <source>
        <dbReference type="ARBA" id="ARBA00023002"/>
    </source>
</evidence>
<dbReference type="HOGENOM" id="CLU_017779_3_0_4"/>
<dbReference type="SUPFAM" id="SSF56176">
    <property type="entry name" value="FAD-binding/transporter-associated domain-like"/>
    <property type="match status" value="1"/>
</dbReference>
<dbReference type="EC" id="1.1.2.4" evidence="7"/>
<keyword evidence="10" id="KW-1185">Reference proteome</keyword>
<dbReference type="InterPro" id="IPR004113">
    <property type="entry name" value="FAD-bd_oxidored_4_C"/>
</dbReference>